<name>A0A6A3C2R4_HIBSY</name>
<dbReference type="Proteomes" id="UP000436088">
    <property type="component" value="Unassembled WGS sequence"/>
</dbReference>
<evidence type="ECO:0000313" key="2">
    <source>
        <dbReference type="Proteomes" id="UP000436088"/>
    </source>
</evidence>
<protein>
    <submittedName>
        <fullName evidence="1">Uncharacterized protein</fullName>
    </submittedName>
</protein>
<dbReference type="EMBL" id="VEPZ02000587">
    <property type="protein sequence ID" value="KAE8721898.1"/>
    <property type="molecule type" value="Genomic_DNA"/>
</dbReference>
<comment type="caution">
    <text evidence="1">The sequence shown here is derived from an EMBL/GenBank/DDBJ whole genome shotgun (WGS) entry which is preliminary data.</text>
</comment>
<sequence>MLPFVLLESKVPMLPFVLLIHLHFFLLHPFIQGPFFSESSGYCTSNAGNVNGTSNNNNTATDYLPHSNVNNLLPCLPQNFSGQLHSVHKKAVKEASHQELGDKRLNPLRLSDSMNRFSLRTLVAFRFKRHWKRKPTATEEDAADEQQDMASHKLYTHEGELLPGWHILSSSKAMQIAYERAAAVTGTSFHSSASTIHSNYWRKPPSGYLKLNVDGACPLVHGSLAVSGAA</sequence>
<dbReference type="AlphaFoldDB" id="A0A6A3C2R4"/>
<proteinExistence type="predicted"/>
<reference evidence="1" key="1">
    <citation type="submission" date="2019-09" db="EMBL/GenBank/DDBJ databases">
        <title>Draft genome information of white flower Hibiscus syriacus.</title>
        <authorList>
            <person name="Kim Y.-M."/>
        </authorList>
    </citation>
    <scope>NUCLEOTIDE SEQUENCE [LARGE SCALE GENOMIC DNA]</scope>
    <source>
        <strain evidence="1">YM2019G1</strain>
    </source>
</reference>
<organism evidence="1 2">
    <name type="scientific">Hibiscus syriacus</name>
    <name type="common">Rose of Sharon</name>
    <dbReference type="NCBI Taxonomy" id="106335"/>
    <lineage>
        <taxon>Eukaryota</taxon>
        <taxon>Viridiplantae</taxon>
        <taxon>Streptophyta</taxon>
        <taxon>Embryophyta</taxon>
        <taxon>Tracheophyta</taxon>
        <taxon>Spermatophyta</taxon>
        <taxon>Magnoliopsida</taxon>
        <taxon>eudicotyledons</taxon>
        <taxon>Gunneridae</taxon>
        <taxon>Pentapetalae</taxon>
        <taxon>rosids</taxon>
        <taxon>malvids</taxon>
        <taxon>Malvales</taxon>
        <taxon>Malvaceae</taxon>
        <taxon>Malvoideae</taxon>
        <taxon>Hibiscus</taxon>
    </lineage>
</organism>
<gene>
    <name evidence="1" type="ORF">F3Y22_tig00014862pilonHSYRG00082</name>
</gene>
<evidence type="ECO:0000313" key="1">
    <source>
        <dbReference type="EMBL" id="KAE8721898.1"/>
    </source>
</evidence>
<keyword evidence="2" id="KW-1185">Reference proteome</keyword>
<accession>A0A6A3C2R4</accession>